<evidence type="ECO:0000313" key="6">
    <source>
        <dbReference type="Proteomes" id="UP000187891"/>
    </source>
</evidence>
<evidence type="ECO:0000256" key="2">
    <source>
        <dbReference type="ARBA" id="ARBA00023125"/>
    </source>
</evidence>
<evidence type="ECO:0000313" key="5">
    <source>
        <dbReference type="EMBL" id="SCX33352.1"/>
    </source>
</evidence>
<dbReference type="SUPFAM" id="SSF46785">
    <property type="entry name" value="Winged helix' DNA-binding domain"/>
    <property type="match status" value="1"/>
</dbReference>
<protein>
    <submittedName>
        <fullName evidence="5">Transcriptional regulator SlyA</fullName>
    </submittedName>
</protein>
<dbReference type="InterPro" id="IPR036390">
    <property type="entry name" value="WH_DNA-bd_sf"/>
</dbReference>
<dbReference type="AlphaFoldDB" id="A0A1R3U0C4"/>
<evidence type="ECO:0000256" key="3">
    <source>
        <dbReference type="ARBA" id="ARBA00023163"/>
    </source>
</evidence>
<evidence type="ECO:0000256" key="1">
    <source>
        <dbReference type="ARBA" id="ARBA00023015"/>
    </source>
</evidence>
<dbReference type="PANTHER" id="PTHR33164:SF64">
    <property type="entry name" value="TRANSCRIPTIONAL REGULATOR SLYA"/>
    <property type="match status" value="1"/>
</dbReference>
<dbReference type="PANTHER" id="PTHR33164">
    <property type="entry name" value="TRANSCRIPTIONAL REGULATOR, MARR FAMILY"/>
    <property type="match status" value="1"/>
</dbReference>
<dbReference type="Pfam" id="PF12802">
    <property type="entry name" value="MarR_2"/>
    <property type="match status" value="1"/>
</dbReference>
<proteinExistence type="predicted"/>
<name>A0A1R3U0C4_9HYPH</name>
<accession>A0A1R3U0C4</accession>
<dbReference type="STRING" id="1907666.DSM25559_4143"/>
<dbReference type="InterPro" id="IPR036388">
    <property type="entry name" value="WH-like_DNA-bd_sf"/>
</dbReference>
<gene>
    <name evidence="5" type="primary">slyA_3</name>
    <name evidence="5" type="ORF">DSM25559_4143</name>
</gene>
<feature type="domain" description="HTH marR-type" evidence="4">
    <location>
        <begin position="57"/>
        <end position="189"/>
    </location>
</feature>
<dbReference type="PROSITE" id="PS50995">
    <property type="entry name" value="HTH_MARR_2"/>
    <property type="match status" value="1"/>
</dbReference>
<dbReference type="GO" id="GO:0006950">
    <property type="term" value="P:response to stress"/>
    <property type="evidence" value="ECO:0007669"/>
    <property type="project" value="TreeGrafter"/>
</dbReference>
<organism evidence="5 6">
    <name type="scientific">Agrobacterium rosae</name>
    <dbReference type="NCBI Taxonomy" id="1972867"/>
    <lineage>
        <taxon>Bacteria</taxon>
        <taxon>Pseudomonadati</taxon>
        <taxon>Pseudomonadota</taxon>
        <taxon>Alphaproteobacteria</taxon>
        <taxon>Hyphomicrobiales</taxon>
        <taxon>Rhizobiaceae</taxon>
        <taxon>Rhizobium/Agrobacterium group</taxon>
        <taxon>Agrobacterium</taxon>
    </lineage>
</organism>
<dbReference type="GO" id="GO:0003677">
    <property type="term" value="F:DNA binding"/>
    <property type="evidence" value="ECO:0007669"/>
    <property type="project" value="UniProtKB-KW"/>
</dbReference>
<keyword evidence="2" id="KW-0238">DNA-binding</keyword>
<dbReference type="EMBL" id="FMUE01000013">
    <property type="protein sequence ID" value="SCX33352.1"/>
    <property type="molecule type" value="Genomic_DNA"/>
</dbReference>
<dbReference type="InterPro" id="IPR000835">
    <property type="entry name" value="HTH_MarR-typ"/>
</dbReference>
<reference evidence="6" key="1">
    <citation type="submission" date="2016-10" db="EMBL/GenBank/DDBJ databases">
        <authorList>
            <person name="Wibberg D."/>
        </authorList>
    </citation>
    <scope>NUCLEOTIDE SEQUENCE [LARGE SCALE GENOMIC DNA]</scope>
</reference>
<dbReference type="Gene3D" id="1.10.10.10">
    <property type="entry name" value="Winged helix-like DNA-binding domain superfamily/Winged helix DNA-binding domain"/>
    <property type="match status" value="1"/>
</dbReference>
<dbReference type="Proteomes" id="UP000187891">
    <property type="component" value="Unassembled WGS sequence"/>
</dbReference>
<dbReference type="InterPro" id="IPR039422">
    <property type="entry name" value="MarR/SlyA-like"/>
</dbReference>
<dbReference type="GO" id="GO:0003700">
    <property type="term" value="F:DNA-binding transcription factor activity"/>
    <property type="evidence" value="ECO:0007669"/>
    <property type="project" value="InterPro"/>
</dbReference>
<evidence type="ECO:0000259" key="4">
    <source>
        <dbReference type="PROSITE" id="PS50995"/>
    </source>
</evidence>
<dbReference type="SMART" id="SM00347">
    <property type="entry name" value="HTH_MARR"/>
    <property type="match status" value="1"/>
</dbReference>
<dbReference type="PRINTS" id="PR00598">
    <property type="entry name" value="HTHMARR"/>
</dbReference>
<keyword evidence="1" id="KW-0805">Transcription regulation</keyword>
<sequence>MSVITTKTNRCRSVMSLRHGSYFNKASCIFPIAKINRDEIDSVLIIRSKYLSRATEKEQLFDEMAAFNRKLRSFFDARVAEQGLTLARARALFALSRRGPLKQNELAEELEIETPTLVRLLDAMEKQNLIERRSDEIDRRAKRIHMTPEGLNLFEDVHMQAKSMRADIAADISTDDISAALDVVRRLSANLQNLTGEKVQS</sequence>
<keyword evidence="3" id="KW-0804">Transcription</keyword>